<proteinExistence type="predicted"/>
<dbReference type="AlphaFoldDB" id="A0AAD4KKQ3"/>
<evidence type="ECO:0008006" key="4">
    <source>
        <dbReference type="Google" id="ProtNLM"/>
    </source>
</evidence>
<comment type="caution">
    <text evidence="2">The sequence shown here is derived from an EMBL/GenBank/DDBJ whole genome shotgun (WGS) entry which is preliminary data.</text>
</comment>
<dbReference type="Proteomes" id="UP001201262">
    <property type="component" value="Unassembled WGS sequence"/>
</dbReference>
<sequence>MKFNVLLPSLLAVSLAHAQSTTTAEYNAVCLSKDNQEEEKPTGSGHWVKYNCGKRPNQMSGLISKPGAGDINACIQECVDETNCKGSLWDGRVTLIASRCRVLVSDAAPSALVAAEGAVYMAYEFREVEVDNGWDIPSPTPDVCENQNVEAACSVSVGRDVAYKGKLLKVFGGAHWSGRGDVGNFIGLNITQCVDKCLDVSTCKSVIQDRRVNNGLCYLRNHALPAGRPEYTENQWNSVFIIS</sequence>
<keyword evidence="1" id="KW-0732">Signal</keyword>
<dbReference type="RefSeq" id="XP_046069552.1">
    <property type="nucleotide sequence ID" value="XM_046216734.1"/>
</dbReference>
<evidence type="ECO:0000313" key="3">
    <source>
        <dbReference type="Proteomes" id="UP001201262"/>
    </source>
</evidence>
<dbReference type="GeneID" id="70247021"/>
<accession>A0AAD4KKQ3</accession>
<evidence type="ECO:0000313" key="2">
    <source>
        <dbReference type="EMBL" id="KAH8693882.1"/>
    </source>
</evidence>
<gene>
    <name evidence="2" type="ORF">BGW36DRAFT_383901</name>
</gene>
<feature type="signal peptide" evidence="1">
    <location>
        <begin position="1"/>
        <end position="18"/>
    </location>
</feature>
<feature type="chain" id="PRO_5042192215" description="Apple domain-containing protein" evidence="1">
    <location>
        <begin position="19"/>
        <end position="243"/>
    </location>
</feature>
<keyword evidence="3" id="KW-1185">Reference proteome</keyword>
<dbReference type="EMBL" id="JAJTJA010000009">
    <property type="protein sequence ID" value="KAH8693882.1"/>
    <property type="molecule type" value="Genomic_DNA"/>
</dbReference>
<protein>
    <recommendedName>
        <fullName evidence="4">Apple domain-containing protein</fullName>
    </recommendedName>
</protein>
<organism evidence="2 3">
    <name type="scientific">Talaromyces proteolyticus</name>
    <dbReference type="NCBI Taxonomy" id="1131652"/>
    <lineage>
        <taxon>Eukaryota</taxon>
        <taxon>Fungi</taxon>
        <taxon>Dikarya</taxon>
        <taxon>Ascomycota</taxon>
        <taxon>Pezizomycotina</taxon>
        <taxon>Eurotiomycetes</taxon>
        <taxon>Eurotiomycetidae</taxon>
        <taxon>Eurotiales</taxon>
        <taxon>Trichocomaceae</taxon>
        <taxon>Talaromyces</taxon>
        <taxon>Talaromyces sect. Bacilispori</taxon>
    </lineage>
</organism>
<reference evidence="2" key="1">
    <citation type="submission" date="2021-12" db="EMBL/GenBank/DDBJ databases">
        <title>Convergent genome expansion in fungi linked to evolution of root-endophyte symbiosis.</title>
        <authorList>
            <consortium name="DOE Joint Genome Institute"/>
            <person name="Ke Y.-H."/>
            <person name="Bonito G."/>
            <person name="Liao H.-L."/>
            <person name="Looney B."/>
            <person name="Rojas-Flechas A."/>
            <person name="Nash J."/>
            <person name="Hameed K."/>
            <person name="Schadt C."/>
            <person name="Martin F."/>
            <person name="Crous P.W."/>
            <person name="Miettinen O."/>
            <person name="Magnuson J.K."/>
            <person name="Labbe J."/>
            <person name="Jacobson D."/>
            <person name="Doktycz M.J."/>
            <person name="Veneault-Fourrey C."/>
            <person name="Kuo A."/>
            <person name="Mondo S."/>
            <person name="Calhoun S."/>
            <person name="Riley R."/>
            <person name="Ohm R."/>
            <person name="LaButti K."/>
            <person name="Andreopoulos B."/>
            <person name="Pangilinan J."/>
            <person name="Nolan M."/>
            <person name="Tritt A."/>
            <person name="Clum A."/>
            <person name="Lipzen A."/>
            <person name="Daum C."/>
            <person name="Barry K."/>
            <person name="Grigoriev I.V."/>
            <person name="Vilgalys R."/>
        </authorList>
    </citation>
    <scope>NUCLEOTIDE SEQUENCE</scope>
    <source>
        <strain evidence="2">PMI_201</strain>
    </source>
</reference>
<evidence type="ECO:0000256" key="1">
    <source>
        <dbReference type="SAM" id="SignalP"/>
    </source>
</evidence>
<name>A0AAD4KKQ3_9EURO</name>